<keyword evidence="2" id="KW-1185">Reference proteome</keyword>
<evidence type="ECO:0000313" key="2">
    <source>
        <dbReference type="Proteomes" id="UP001162131"/>
    </source>
</evidence>
<evidence type="ECO:0000313" key="1">
    <source>
        <dbReference type="EMBL" id="CAG9326843.1"/>
    </source>
</evidence>
<sequence length="108" mass="11993">MRKGLGLLRKGISKSGNESIARIDDLENHCHHDEALIESNNTQSKKVILRSPKATTKIKKDERSLTKVKPEASASILSKITARVPKAINYCLSYLRHRKSNNGLAVNS</sequence>
<comment type="caution">
    <text evidence="1">The sequence shown here is derived from an EMBL/GenBank/DDBJ whole genome shotgun (WGS) entry which is preliminary data.</text>
</comment>
<reference evidence="1" key="1">
    <citation type="submission" date="2021-09" db="EMBL/GenBank/DDBJ databases">
        <authorList>
            <consortium name="AG Swart"/>
            <person name="Singh M."/>
            <person name="Singh A."/>
            <person name="Seah K."/>
            <person name="Emmerich C."/>
        </authorList>
    </citation>
    <scope>NUCLEOTIDE SEQUENCE</scope>
    <source>
        <strain evidence="1">ATCC30299</strain>
    </source>
</reference>
<protein>
    <submittedName>
        <fullName evidence="1">Uncharacterized protein</fullName>
    </submittedName>
</protein>
<dbReference type="EMBL" id="CAJZBQ010000041">
    <property type="protein sequence ID" value="CAG9326843.1"/>
    <property type="molecule type" value="Genomic_DNA"/>
</dbReference>
<gene>
    <name evidence="1" type="ORF">BSTOLATCC_MIC42105</name>
</gene>
<proteinExistence type="predicted"/>
<accession>A0AAU9JMB1</accession>
<dbReference type="Proteomes" id="UP001162131">
    <property type="component" value="Unassembled WGS sequence"/>
</dbReference>
<dbReference type="AlphaFoldDB" id="A0AAU9JMB1"/>
<organism evidence="1 2">
    <name type="scientific">Blepharisma stoltei</name>
    <dbReference type="NCBI Taxonomy" id="1481888"/>
    <lineage>
        <taxon>Eukaryota</taxon>
        <taxon>Sar</taxon>
        <taxon>Alveolata</taxon>
        <taxon>Ciliophora</taxon>
        <taxon>Postciliodesmatophora</taxon>
        <taxon>Heterotrichea</taxon>
        <taxon>Heterotrichida</taxon>
        <taxon>Blepharismidae</taxon>
        <taxon>Blepharisma</taxon>
    </lineage>
</organism>
<name>A0AAU9JMB1_9CILI</name>